<evidence type="ECO:0000313" key="9">
    <source>
        <dbReference type="Proteomes" id="UP000244855"/>
    </source>
</evidence>
<dbReference type="InterPro" id="IPR013705">
    <property type="entry name" value="Sterol_MeTrfase_C"/>
</dbReference>
<dbReference type="Proteomes" id="UP000244855">
    <property type="component" value="Unassembled WGS sequence"/>
</dbReference>
<dbReference type="PROSITE" id="PS51685">
    <property type="entry name" value="SAM_MT_ERG6_SMT"/>
    <property type="match status" value="1"/>
</dbReference>
<keyword evidence="6" id="KW-0752">Steroid biosynthesis</keyword>
<keyword evidence="6" id="KW-0753">Steroid metabolism</keyword>
<dbReference type="GO" id="GO:0032259">
    <property type="term" value="P:methylation"/>
    <property type="evidence" value="ECO:0007669"/>
    <property type="project" value="UniProtKB-KW"/>
</dbReference>
<dbReference type="EC" id="2.1.1.-" evidence="6"/>
<keyword evidence="6" id="KW-0756">Sterol biosynthesis</keyword>
<feature type="domain" description="SAM-dependent methyltransferase Erg6/SMT-type" evidence="7">
    <location>
        <begin position="48"/>
        <end position="346"/>
    </location>
</feature>
<dbReference type="Pfam" id="PF08498">
    <property type="entry name" value="Sterol_MT_C"/>
    <property type="match status" value="1"/>
</dbReference>
<dbReference type="Gene3D" id="3.40.50.150">
    <property type="entry name" value="Vaccinia Virus protein VP39"/>
    <property type="match status" value="1"/>
</dbReference>
<dbReference type="CDD" id="cd02440">
    <property type="entry name" value="AdoMet_MTases"/>
    <property type="match status" value="1"/>
</dbReference>
<evidence type="ECO:0000256" key="4">
    <source>
        <dbReference type="ARBA" id="ARBA00038188"/>
    </source>
</evidence>
<dbReference type="EMBL" id="KZ805349">
    <property type="protein sequence ID" value="PVI01964.1"/>
    <property type="molecule type" value="Genomic_DNA"/>
</dbReference>
<dbReference type="OrthoDB" id="540004at2759"/>
<keyword evidence="2 5" id="KW-0808">Transferase</keyword>
<dbReference type="GO" id="GO:0006696">
    <property type="term" value="P:ergosterol biosynthetic process"/>
    <property type="evidence" value="ECO:0007669"/>
    <property type="project" value="TreeGrafter"/>
</dbReference>
<keyword evidence="6" id="KW-1207">Sterol metabolism</keyword>
<reference evidence="8 9" key="1">
    <citation type="journal article" date="2018" name="Sci. Rep.">
        <title>Comparative genomics provides insights into the lifestyle and reveals functional heterogeneity of dark septate endophytic fungi.</title>
        <authorList>
            <person name="Knapp D.G."/>
            <person name="Nemeth J.B."/>
            <person name="Barry K."/>
            <person name="Hainaut M."/>
            <person name="Henrissat B."/>
            <person name="Johnson J."/>
            <person name="Kuo A."/>
            <person name="Lim J.H.P."/>
            <person name="Lipzen A."/>
            <person name="Nolan M."/>
            <person name="Ohm R.A."/>
            <person name="Tamas L."/>
            <person name="Grigoriev I.V."/>
            <person name="Spatafora J.W."/>
            <person name="Nagy L.G."/>
            <person name="Kovacs G.M."/>
        </authorList>
    </citation>
    <scope>NUCLEOTIDE SEQUENCE [LARGE SCALE GENOMIC DNA]</scope>
    <source>
        <strain evidence="8 9">DSE2036</strain>
    </source>
</reference>
<evidence type="ECO:0000259" key="7">
    <source>
        <dbReference type="PROSITE" id="PS51685"/>
    </source>
</evidence>
<dbReference type="InterPro" id="IPR013216">
    <property type="entry name" value="Methyltransf_11"/>
</dbReference>
<dbReference type="GO" id="GO:0003838">
    <property type="term" value="F:sterol 24-C-methyltransferase activity"/>
    <property type="evidence" value="ECO:0007669"/>
    <property type="project" value="TreeGrafter"/>
</dbReference>
<keyword evidence="6" id="KW-0443">Lipid metabolism</keyword>
<dbReference type="Pfam" id="PF08241">
    <property type="entry name" value="Methyltransf_11"/>
    <property type="match status" value="1"/>
</dbReference>
<evidence type="ECO:0000313" key="8">
    <source>
        <dbReference type="EMBL" id="PVI01964.1"/>
    </source>
</evidence>
<evidence type="ECO:0000256" key="3">
    <source>
        <dbReference type="ARBA" id="ARBA00022691"/>
    </source>
</evidence>
<keyword evidence="3 5" id="KW-0949">S-adenosyl-L-methionine</keyword>
<dbReference type="PANTHER" id="PTHR44068">
    <property type="entry name" value="ZGC:194242"/>
    <property type="match status" value="1"/>
</dbReference>
<evidence type="ECO:0000256" key="1">
    <source>
        <dbReference type="ARBA" id="ARBA00022603"/>
    </source>
</evidence>
<evidence type="ECO:0000256" key="6">
    <source>
        <dbReference type="RuleBase" id="RU362025"/>
    </source>
</evidence>
<dbReference type="InterPro" id="IPR050447">
    <property type="entry name" value="Erg6_SMT_methyltransf"/>
</dbReference>
<protein>
    <recommendedName>
        <fullName evidence="6">Sterol 24-C-methyltransferase</fullName>
        <ecNumber evidence="6">2.1.1.-</ecNumber>
    </recommendedName>
    <alternativeName>
        <fullName evidence="6">Delta(24)-sterol C-methyltransferase</fullName>
    </alternativeName>
</protein>
<dbReference type="AlphaFoldDB" id="A0A2V1DXC9"/>
<proteinExistence type="inferred from homology"/>
<comment type="similarity">
    <text evidence="4 5 6">Belongs to the class I-like SAM-binding methyltransferase superfamily. Erg6/SMT family.</text>
</comment>
<evidence type="ECO:0000256" key="2">
    <source>
        <dbReference type="ARBA" id="ARBA00022679"/>
    </source>
</evidence>
<dbReference type="PANTHER" id="PTHR44068:SF1">
    <property type="entry name" value="HYPOTHETICAL LOC100005854"/>
    <property type="match status" value="1"/>
</dbReference>
<dbReference type="InterPro" id="IPR029063">
    <property type="entry name" value="SAM-dependent_MTases_sf"/>
</dbReference>
<dbReference type="SUPFAM" id="SSF53335">
    <property type="entry name" value="S-adenosyl-L-methionine-dependent methyltransferases"/>
    <property type="match status" value="1"/>
</dbReference>
<organism evidence="8 9">
    <name type="scientific">Periconia macrospinosa</name>
    <dbReference type="NCBI Taxonomy" id="97972"/>
    <lineage>
        <taxon>Eukaryota</taxon>
        <taxon>Fungi</taxon>
        <taxon>Dikarya</taxon>
        <taxon>Ascomycota</taxon>
        <taxon>Pezizomycotina</taxon>
        <taxon>Dothideomycetes</taxon>
        <taxon>Pleosporomycetidae</taxon>
        <taxon>Pleosporales</taxon>
        <taxon>Massarineae</taxon>
        <taxon>Periconiaceae</taxon>
        <taxon>Periconia</taxon>
    </lineage>
</organism>
<keyword evidence="9" id="KW-1185">Reference proteome</keyword>
<comment type="function">
    <text evidence="6">Catalyzes the transfer of methyl groups from S-adenosyl-methionine to the C-24 of sterols.</text>
</comment>
<accession>A0A2V1DXC9</accession>
<dbReference type="GO" id="GO:0005783">
    <property type="term" value="C:endoplasmic reticulum"/>
    <property type="evidence" value="ECO:0007669"/>
    <property type="project" value="TreeGrafter"/>
</dbReference>
<gene>
    <name evidence="8" type="ORF">DM02DRAFT_523926</name>
</gene>
<comment type="pathway">
    <text evidence="6">Steroid metabolism.</text>
</comment>
<dbReference type="STRING" id="97972.A0A2V1DXC9"/>
<sequence length="351" mass="39353">MTLPRDHYNEKRADSNDYLRHWKGTGDTGDTEGRGRRNENYNKLANDFYDNATDFYLEGWGQSFHFCRYPHGPEPMPRAMARHEHYLAHRLELKSGMTVMDAGCGVGGPAKEIAKFIDCKVVGLNNNDYQVQKGREIARKEGVDSEVVDFVVGDFMRIPFPDNTFDAVYAIEATVHASSLQAVYSEIYRVLKPGGRFGVYEWVMKSASFDPSVEQHIALRTGIERGNGIANIRTSDEAISAIKDSGFDLEVAEDIAEHEDPLPWWYVCDGSTEYARTWADWGRVARMTRFGRIALHFAIKCLEITGVARKGTAIMAKEMIGGGDCIASAARKGLFTPMYLLIGQKPGKQTE</sequence>
<keyword evidence="6" id="KW-0444">Lipid biosynthesis</keyword>
<dbReference type="InterPro" id="IPR030384">
    <property type="entry name" value="MeTrfase_SMT"/>
</dbReference>
<evidence type="ECO:0000256" key="5">
    <source>
        <dbReference type="PROSITE-ProRule" id="PRU01022"/>
    </source>
</evidence>
<name>A0A2V1DXC9_9PLEO</name>
<keyword evidence="1 5" id="KW-0489">Methyltransferase</keyword>